<dbReference type="SMART" id="SM00034">
    <property type="entry name" value="CLECT"/>
    <property type="match status" value="1"/>
</dbReference>
<evidence type="ECO:0000256" key="5">
    <source>
        <dbReference type="ARBA" id="ARBA00023157"/>
    </source>
</evidence>
<sequence length="121" mass="13885">MANKCLDFGEVKLNFSDATFYCSTYGNKVSQLSINNAFENNEVSQALQSMGYKCDQYYLDLKRNGSNWVWLNGESTSYRNWKNGYPTNDNTQNCVSFDTQTGSWYNTGCDTQQCFICQLYA</sequence>
<dbReference type="Gene3D" id="3.10.100.10">
    <property type="entry name" value="Mannose-Binding Protein A, subunit A"/>
    <property type="match status" value="1"/>
</dbReference>
<dbReference type="GO" id="GO:0030246">
    <property type="term" value="F:carbohydrate binding"/>
    <property type="evidence" value="ECO:0007669"/>
    <property type="project" value="UniProtKB-KW"/>
</dbReference>
<dbReference type="InterPro" id="IPR018378">
    <property type="entry name" value="C-type_lectin_CS"/>
</dbReference>
<evidence type="ECO:0000313" key="7">
    <source>
        <dbReference type="Proteomes" id="UP000887540"/>
    </source>
</evidence>
<dbReference type="CDD" id="cd00037">
    <property type="entry name" value="CLECT"/>
    <property type="match status" value="1"/>
</dbReference>
<dbReference type="PROSITE" id="PS00615">
    <property type="entry name" value="C_TYPE_LECTIN_1"/>
    <property type="match status" value="1"/>
</dbReference>
<keyword evidence="4" id="KW-0430">Lectin</keyword>
<evidence type="ECO:0000256" key="3">
    <source>
        <dbReference type="ARBA" id="ARBA00022729"/>
    </source>
</evidence>
<dbReference type="PANTHER" id="PTHR22799:SF1">
    <property type="entry name" value="C-TYPE LECTIN DOMAIN FAMILY 11 MEMBER A"/>
    <property type="match status" value="1"/>
</dbReference>
<dbReference type="Pfam" id="PF00059">
    <property type="entry name" value="Lectin_C"/>
    <property type="match status" value="1"/>
</dbReference>
<dbReference type="SUPFAM" id="SSF56436">
    <property type="entry name" value="C-type lectin-like"/>
    <property type="match status" value="1"/>
</dbReference>
<evidence type="ECO:0000256" key="2">
    <source>
        <dbReference type="ARBA" id="ARBA00022525"/>
    </source>
</evidence>
<proteinExistence type="predicted"/>
<feature type="domain" description="C-type lectin" evidence="6">
    <location>
        <begin position="1"/>
        <end position="118"/>
    </location>
</feature>
<organism evidence="7 8">
    <name type="scientific">Acrobeloides nanus</name>
    <dbReference type="NCBI Taxonomy" id="290746"/>
    <lineage>
        <taxon>Eukaryota</taxon>
        <taxon>Metazoa</taxon>
        <taxon>Ecdysozoa</taxon>
        <taxon>Nematoda</taxon>
        <taxon>Chromadorea</taxon>
        <taxon>Rhabditida</taxon>
        <taxon>Tylenchina</taxon>
        <taxon>Cephalobomorpha</taxon>
        <taxon>Cephaloboidea</taxon>
        <taxon>Cephalobidae</taxon>
        <taxon>Acrobeloides</taxon>
    </lineage>
</organism>
<reference evidence="8" key="1">
    <citation type="submission" date="2022-11" db="UniProtKB">
        <authorList>
            <consortium name="WormBaseParasite"/>
        </authorList>
    </citation>
    <scope>IDENTIFICATION</scope>
</reference>
<dbReference type="GO" id="GO:0008083">
    <property type="term" value="F:growth factor activity"/>
    <property type="evidence" value="ECO:0007669"/>
    <property type="project" value="TreeGrafter"/>
</dbReference>
<dbReference type="PANTHER" id="PTHR22799">
    <property type="entry name" value="TETRANECTIN-RELATED"/>
    <property type="match status" value="1"/>
</dbReference>
<evidence type="ECO:0000256" key="4">
    <source>
        <dbReference type="ARBA" id="ARBA00022734"/>
    </source>
</evidence>
<evidence type="ECO:0000313" key="8">
    <source>
        <dbReference type="WBParaSite" id="ACRNAN_scaffold1438.g17419.t1"/>
    </source>
</evidence>
<name>A0A914CU95_9BILA</name>
<dbReference type="Proteomes" id="UP000887540">
    <property type="component" value="Unplaced"/>
</dbReference>
<keyword evidence="3" id="KW-0732">Signal</keyword>
<dbReference type="InterPro" id="IPR001304">
    <property type="entry name" value="C-type_lectin-like"/>
</dbReference>
<dbReference type="GO" id="GO:0005615">
    <property type="term" value="C:extracellular space"/>
    <property type="evidence" value="ECO:0007669"/>
    <property type="project" value="TreeGrafter"/>
</dbReference>
<dbReference type="PROSITE" id="PS50041">
    <property type="entry name" value="C_TYPE_LECTIN_2"/>
    <property type="match status" value="1"/>
</dbReference>
<protein>
    <submittedName>
        <fullName evidence="8">C-type lectin domain-containing protein</fullName>
    </submittedName>
</protein>
<dbReference type="InterPro" id="IPR016187">
    <property type="entry name" value="CTDL_fold"/>
</dbReference>
<keyword evidence="5" id="KW-1015">Disulfide bond</keyword>
<comment type="subcellular location">
    <subcellularLocation>
        <location evidence="1">Secreted</location>
    </subcellularLocation>
</comment>
<keyword evidence="2" id="KW-0964">Secreted</keyword>
<dbReference type="InterPro" id="IPR051663">
    <property type="entry name" value="CLec_Tetranectin-domain"/>
</dbReference>
<dbReference type="WBParaSite" id="ACRNAN_scaffold1438.g17419.t1">
    <property type="protein sequence ID" value="ACRNAN_scaffold1438.g17419.t1"/>
    <property type="gene ID" value="ACRNAN_scaffold1438.g17419"/>
</dbReference>
<dbReference type="AlphaFoldDB" id="A0A914CU95"/>
<evidence type="ECO:0000256" key="1">
    <source>
        <dbReference type="ARBA" id="ARBA00004613"/>
    </source>
</evidence>
<evidence type="ECO:0000259" key="6">
    <source>
        <dbReference type="PROSITE" id="PS50041"/>
    </source>
</evidence>
<accession>A0A914CU95</accession>
<keyword evidence="7" id="KW-1185">Reference proteome</keyword>
<dbReference type="InterPro" id="IPR016186">
    <property type="entry name" value="C-type_lectin-like/link_sf"/>
</dbReference>